<dbReference type="EMBL" id="CACVKT020002598">
    <property type="protein sequence ID" value="CAC5378830.1"/>
    <property type="molecule type" value="Genomic_DNA"/>
</dbReference>
<feature type="domain" description="IgGFc-binding protein N-terminal" evidence="2">
    <location>
        <begin position="115"/>
        <end position="316"/>
    </location>
</feature>
<dbReference type="PANTHER" id="PTHR46534">
    <property type="entry name" value="IGGFC_BINDING DOMAIN-CONTAINING PROTEIN"/>
    <property type="match status" value="1"/>
</dbReference>
<protein>
    <recommendedName>
        <fullName evidence="2">IgGFc-binding protein N-terminal domain-containing protein</fullName>
    </recommendedName>
</protein>
<evidence type="ECO:0000313" key="3">
    <source>
        <dbReference type="EMBL" id="CAC5378830.1"/>
    </source>
</evidence>
<keyword evidence="4" id="KW-1185">Reference proteome</keyword>
<dbReference type="Pfam" id="PF17517">
    <property type="entry name" value="IgGFc_binding"/>
    <property type="match status" value="1"/>
</dbReference>
<proteinExistence type="predicted"/>
<sequence length="333" mass="37837">MFLHMDYNTIEKNETKEESYLHIYILVASEKEGWVVIQSPALKETLNKTINRGKTVIELPKLLKSTNITGVENKGINLKASVPVSVFGYNEELSNRKYFMLFLLTVYLQILIVIQIREQLIPINKWGNEFIVPFLNFKDPKSILRIVANESNTRVLVVDNSTSTSRALSHGNFIDIQMTTDGPLYVNSNRPIQVSLIVNGAFSRSRNGFMSLVPSLNHYKDVYWFIVPRSHMHENYELGCWEPGTIKKTRIIAITAELNVINDILYDNSQLPVNSTVRSIHVGDKTYSTISFRATEDYHTLHSNSGSERFGVIIYGACYSHLYGYGFPGGINS</sequence>
<evidence type="ECO:0000313" key="4">
    <source>
        <dbReference type="Proteomes" id="UP000507470"/>
    </source>
</evidence>
<dbReference type="OrthoDB" id="6146418at2759"/>
<dbReference type="InterPro" id="IPR035234">
    <property type="entry name" value="IgGFc-bd_N"/>
</dbReference>
<keyword evidence="1" id="KW-0472">Membrane</keyword>
<evidence type="ECO:0000259" key="2">
    <source>
        <dbReference type="Pfam" id="PF17517"/>
    </source>
</evidence>
<organism evidence="3 4">
    <name type="scientific">Mytilus coruscus</name>
    <name type="common">Sea mussel</name>
    <dbReference type="NCBI Taxonomy" id="42192"/>
    <lineage>
        <taxon>Eukaryota</taxon>
        <taxon>Metazoa</taxon>
        <taxon>Spiralia</taxon>
        <taxon>Lophotrochozoa</taxon>
        <taxon>Mollusca</taxon>
        <taxon>Bivalvia</taxon>
        <taxon>Autobranchia</taxon>
        <taxon>Pteriomorphia</taxon>
        <taxon>Mytilida</taxon>
        <taxon>Mytiloidea</taxon>
        <taxon>Mytilidae</taxon>
        <taxon>Mytilinae</taxon>
        <taxon>Mytilus</taxon>
    </lineage>
</organism>
<reference evidence="3 4" key="1">
    <citation type="submission" date="2020-06" db="EMBL/GenBank/DDBJ databases">
        <authorList>
            <person name="Li R."/>
            <person name="Bekaert M."/>
        </authorList>
    </citation>
    <scope>NUCLEOTIDE SEQUENCE [LARGE SCALE GENOMIC DNA]</scope>
    <source>
        <strain evidence="4">wild</strain>
    </source>
</reference>
<gene>
    <name evidence="3" type="ORF">MCOR_14969</name>
</gene>
<keyword evidence="1" id="KW-0812">Transmembrane</keyword>
<feature type="transmembrane region" description="Helical" evidence="1">
    <location>
        <begin position="98"/>
        <end position="116"/>
    </location>
</feature>
<dbReference type="AlphaFoldDB" id="A0A6J8B679"/>
<keyword evidence="1" id="KW-1133">Transmembrane helix</keyword>
<name>A0A6J8B679_MYTCO</name>
<dbReference type="PANTHER" id="PTHR46534:SF1">
    <property type="entry name" value="IGGFC-BINDING PROTEIN N-TERMINAL DOMAIN-CONTAINING PROTEIN"/>
    <property type="match status" value="1"/>
</dbReference>
<accession>A0A6J8B679</accession>
<dbReference type="Proteomes" id="UP000507470">
    <property type="component" value="Unassembled WGS sequence"/>
</dbReference>
<evidence type="ECO:0000256" key="1">
    <source>
        <dbReference type="SAM" id="Phobius"/>
    </source>
</evidence>